<dbReference type="InterPro" id="IPR009003">
    <property type="entry name" value="Peptidase_S1_PA"/>
</dbReference>
<evidence type="ECO:0000256" key="2">
    <source>
        <dbReference type="ARBA" id="ARBA00022670"/>
    </source>
</evidence>
<keyword evidence="3" id="KW-0378">Hydrolase</keyword>
<dbReference type="SUPFAM" id="SSF50494">
    <property type="entry name" value="Trypsin-like serine proteases"/>
    <property type="match status" value="1"/>
</dbReference>
<dbReference type="PANTHER" id="PTHR22939">
    <property type="entry name" value="SERINE PROTEASE FAMILY S1C HTRA-RELATED"/>
    <property type="match status" value="1"/>
</dbReference>
<dbReference type="SMART" id="SM00228">
    <property type="entry name" value="PDZ"/>
    <property type="match status" value="1"/>
</dbReference>
<dbReference type="PRINTS" id="PR00834">
    <property type="entry name" value="PROTEASES2C"/>
</dbReference>
<dbReference type="InterPro" id="IPR001478">
    <property type="entry name" value="PDZ"/>
</dbReference>
<accession>A0A8D7FBN4</accession>
<dbReference type="PANTHER" id="PTHR22939:SF125">
    <property type="entry name" value="PROTEASE DO-LIKE 14-RELATED"/>
    <property type="match status" value="1"/>
</dbReference>
<dbReference type="Gene3D" id="2.40.10.120">
    <property type="match status" value="1"/>
</dbReference>
<dbReference type="InterPro" id="IPR036034">
    <property type="entry name" value="PDZ_sf"/>
</dbReference>
<evidence type="ECO:0000256" key="3">
    <source>
        <dbReference type="ARBA" id="ARBA00022801"/>
    </source>
</evidence>
<reference evidence="6" key="1">
    <citation type="submission" date="2021-03" db="EMBL/GenBank/DDBJ databases">
        <authorList>
            <consortium name="Genoscope - CEA"/>
            <person name="William W."/>
        </authorList>
    </citation>
    <scope>NUCLEOTIDE SEQUENCE</scope>
    <source>
        <strain evidence="6">Doubled-haploid Pahang</strain>
    </source>
</reference>
<evidence type="ECO:0000259" key="5">
    <source>
        <dbReference type="SMART" id="SM00228"/>
    </source>
</evidence>
<dbReference type="Gene3D" id="2.30.42.10">
    <property type="match status" value="1"/>
</dbReference>
<feature type="region of interest" description="Disordered" evidence="4">
    <location>
        <begin position="135"/>
        <end position="157"/>
    </location>
</feature>
<dbReference type="Pfam" id="PF17820">
    <property type="entry name" value="PDZ_6"/>
    <property type="match status" value="1"/>
</dbReference>
<comment type="similarity">
    <text evidence="1">Belongs to the peptidase S1C family.</text>
</comment>
<dbReference type="GO" id="GO:0006508">
    <property type="term" value="P:proteolysis"/>
    <property type="evidence" value="ECO:0007669"/>
    <property type="project" value="UniProtKB-KW"/>
</dbReference>
<dbReference type="Pfam" id="PF13365">
    <property type="entry name" value="Trypsin_2"/>
    <property type="match status" value="1"/>
</dbReference>
<dbReference type="GO" id="GO:0004252">
    <property type="term" value="F:serine-type endopeptidase activity"/>
    <property type="evidence" value="ECO:0007669"/>
    <property type="project" value="InterPro"/>
</dbReference>
<evidence type="ECO:0000313" key="6">
    <source>
        <dbReference type="EMBL" id="CAG1847873.1"/>
    </source>
</evidence>
<dbReference type="InterPro" id="IPR001940">
    <property type="entry name" value="Peptidase_S1C"/>
</dbReference>
<evidence type="ECO:0000256" key="1">
    <source>
        <dbReference type="ARBA" id="ARBA00010541"/>
    </source>
</evidence>
<proteinExistence type="inferred from homology"/>
<dbReference type="AlphaFoldDB" id="A0A8D7FBN4"/>
<sequence length="490" mass="52508">MRYNAIQIFCWPPRRAGGERGEWRGEGRSAIARHREAMFRRLLSPNPRRSAATGLLAIAAFYGGSSDGPSHRTSKPPSRSFRRFCSFSHLFPLPLSTDVGVSISVPLRQLLSSTSEIFLRDFARPSLFSIGGRSPAASPFPDSDSNEEALGKNHADAPCSATSTETNFIAKAAALASPAVVNISVRKGGLMSSKSIGSGTIIDPDGTILTCAHCVEDLDRKKRVCNGKVVGVTLQDGREFEGTVVNADFVSDIAVVKIQSKIPLPAAKLGMSSKLHPGDFVIALGCPHALKNTITSGIISCVDRKSSDLGLKGVQREYLQTDCAINKGNSGGPLVNLDGEVVGVNVMKFVAADGLGFAVPVDSVVKIVEQFMKNGKVAQPWIGLKMLDLNELKIAQCKDKDASCPDVRTDIVPVVFKVTPASPADRAGFRPGDTVIQFDGKPVREIKEIVDSMRDQVGKPLKVLVKRANNKLVTLTVVPEMADMDRCNAA</sequence>
<dbReference type="EMBL" id="HG996471">
    <property type="protein sequence ID" value="CAG1847873.1"/>
    <property type="molecule type" value="Genomic_DNA"/>
</dbReference>
<dbReference type="SUPFAM" id="SSF50156">
    <property type="entry name" value="PDZ domain-like"/>
    <property type="match status" value="1"/>
</dbReference>
<organism evidence="6">
    <name type="scientific">Musa acuminata subsp. malaccensis</name>
    <name type="common">Wild banana</name>
    <name type="synonym">Musa malaccensis</name>
    <dbReference type="NCBI Taxonomy" id="214687"/>
    <lineage>
        <taxon>Eukaryota</taxon>
        <taxon>Viridiplantae</taxon>
        <taxon>Streptophyta</taxon>
        <taxon>Embryophyta</taxon>
        <taxon>Tracheophyta</taxon>
        <taxon>Spermatophyta</taxon>
        <taxon>Magnoliopsida</taxon>
        <taxon>Liliopsida</taxon>
        <taxon>Zingiberales</taxon>
        <taxon>Musaceae</taxon>
        <taxon>Musa</taxon>
    </lineage>
</organism>
<name>A0A8D7FBN4_MUSAM</name>
<protein>
    <submittedName>
        <fullName evidence="6">(wild Malaysian banana) hypothetical protein</fullName>
    </submittedName>
</protein>
<dbReference type="InterPro" id="IPR041489">
    <property type="entry name" value="PDZ_6"/>
</dbReference>
<gene>
    <name evidence="6" type="ORF">GSMUA_176680.1</name>
</gene>
<evidence type="ECO:0000256" key="4">
    <source>
        <dbReference type="SAM" id="MobiDB-lite"/>
    </source>
</evidence>
<keyword evidence="2" id="KW-0645">Protease</keyword>
<feature type="domain" description="PDZ" evidence="5">
    <location>
        <begin position="380"/>
        <end position="469"/>
    </location>
</feature>